<keyword evidence="2" id="KW-1185">Reference proteome</keyword>
<organism evidence="1 2">
    <name type="scientific">Effrenium voratum</name>
    <dbReference type="NCBI Taxonomy" id="2562239"/>
    <lineage>
        <taxon>Eukaryota</taxon>
        <taxon>Sar</taxon>
        <taxon>Alveolata</taxon>
        <taxon>Dinophyceae</taxon>
        <taxon>Suessiales</taxon>
        <taxon>Symbiodiniaceae</taxon>
        <taxon>Effrenium</taxon>
    </lineage>
</organism>
<gene>
    <name evidence="1" type="ORF">EVOR1521_LOCUS15103</name>
</gene>
<proteinExistence type="predicted"/>
<protein>
    <submittedName>
        <fullName evidence="1">Uncharacterized protein</fullName>
    </submittedName>
</protein>
<evidence type="ECO:0000313" key="1">
    <source>
        <dbReference type="EMBL" id="CAJ1389498.1"/>
    </source>
</evidence>
<name>A0AA36IN34_9DINO</name>
<dbReference type="EMBL" id="CAUJNA010001890">
    <property type="protein sequence ID" value="CAJ1389498.1"/>
    <property type="molecule type" value="Genomic_DNA"/>
</dbReference>
<accession>A0AA36IN34</accession>
<evidence type="ECO:0000313" key="2">
    <source>
        <dbReference type="Proteomes" id="UP001178507"/>
    </source>
</evidence>
<sequence length="137" mass="14885">MLPIVCAVSFQPQLGSCPHCSVEGPHHDISLMSHLVCGFDPSARGKAVNLHSVKQLELSLPSALSFARTEANKKQQLTRQPISCVDLSTTNTATSTAAVVNWVVPARKEAAAFMPFFAMLMRHTSIFVFACKFQSPI</sequence>
<comment type="caution">
    <text evidence="1">The sequence shown here is derived from an EMBL/GenBank/DDBJ whole genome shotgun (WGS) entry which is preliminary data.</text>
</comment>
<dbReference type="Proteomes" id="UP001178507">
    <property type="component" value="Unassembled WGS sequence"/>
</dbReference>
<reference evidence="1" key="1">
    <citation type="submission" date="2023-08" db="EMBL/GenBank/DDBJ databases">
        <authorList>
            <person name="Chen Y."/>
            <person name="Shah S."/>
            <person name="Dougan E. K."/>
            <person name="Thang M."/>
            <person name="Chan C."/>
        </authorList>
    </citation>
    <scope>NUCLEOTIDE SEQUENCE</scope>
</reference>
<dbReference type="AlphaFoldDB" id="A0AA36IN34"/>